<accession>A0A6J2YSQ9</accession>
<dbReference type="Proteomes" id="UP000504635">
    <property type="component" value="Unplaced"/>
</dbReference>
<keyword evidence="8" id="KW-1185">Reference proteome</keyword>
<dbReference type="KEGG" id="soy:115890243"/>
<dbReference type="EC" id="3.1.1.-" evidence="6"/>
<dbReference type="InterPro" id="IPR019826">
    <property type="entry name" value="Carboxylesterase_B_AS"/>
</dbReference>
<evidence type="ECO:0000256" key="1">
    <source>
        <dbReference type="ARBA" id="ARBA00005964"/>
    </source>
</evidence>
<comment type="similarity">
    <text evidence="1 6">Belongs to the type-B carboxylesterase/lipase family.</text>
</comment>
<name>A0A6J2YSQ9_SITOR</name>
<evidence type="ECO:0000256" key="4">
    <source>
        <dbReference type="ARBA" id="ARBA00023157"/>
    </source>
</evidence>
<evidence type="ECO:0000313" key="9">
    <source>
        <dbReference type="RefSeq" id="XP_030766281.1"/>
    </source>
</evidence>
<dbReference type="FunCoup" id="A0A6J2YSQ9">
    <property type="interactions" value="57"/>
</dbReference>
<feature type="chain" id="PRO_5027153845" description="Carboxylic ester hydrolase" evidence="6">
    <location>
        <begin position="20"/>
        <end position="577"/>
    </location>
</feature>
<protein>
    <recommendedName>
        <fullName evidence="6">Carboxylic ester hydrolase</fullName>
        <ecNumber evidence="6">3.1.1.-</ecNumber>
    </recommendedName>
</protein>
<dbReference type="AlphaFoldDB" id="A0A6J2YSQ9"/>
<proteinExistence type="inferred from homology"/>
<dbReference type="RefSeq" id="XP_030766281.1">
    <property type="nucleotide sequence ID" value="XM_030910421.1"/>
</dbReference>
<feature type="domain" description="Carboxylesterase type B" evidence="7">
    <location>
        <begin position="25"/>
        <end position="531"/>
    </location>
</feature>
<feature type="signal peptide" evidence="6">
    <location>
        <begin position="1"/>
        <end position="19"/>
    </location>
</feature>
<keyword evidence="3 6" id="KW-0378">Hydrolase</keyword>
<keyword evidence="5" id="KW-0325">Glycoprotein</keyword>
<dbReference type="SUPFAM" id="SSF53474">
    <property type="entry name" value="alpha/beta-Hydrolases"/>
    <property type="match status" value="1"/>
</dbReference>
<keyword evidence="4" id="KW-1015">Disulfide bond</keyword>
<evidence type="ECO:0000256" key="6">
    <source>
        <dbReference type="RuleBase" id="RU361235"/>
    </source>
</evidence>
<evidence type="ECO:0000313" key="8">
    <source>
        <dbReference type="Proteomes" id="UP000504635"/>
    </source>
</evidence>
<dbReference type="GeneID" id="115890243"/>
<dbReference type="PANTHER" id="PTHR43142">
    <property type="entry name" value="CARBOXYLIC ESTER HYDROLASE"/>
    <property type="match status" value="1"/>
</dbReference>
<dbReference type="InterPro" id="IPR029058">
    <property type="entry name" value="AB_hydrolase_fold"/>
</dbReference>
<dbReference type="InParanoid" id="A0A6J2YSQ9"/>
<evidence type="ECO:0000256" key="3">
    <source>
        <dbReference type="ARBA" id="ARBA00022801"/>
    </source>
</evidence>
<dbReference type="Pfam" id="PF00135">
    <property type="entry name" value="COesterase"/>
    <property type="match status" value="1"/>
</dbReference>
<dbReference type="GO" id="GO:0052689">
    <property type="term" value="F:carboxylic ester hydrolase activity"/>
    <property type="evidence" value="ECO:0007669"/>
    <property type="project" value="UniProtKB-KW"/>
</dbReference>
<keyword evidence="2" id="KW-0719">Serine esterase</keyword>
<keyword evidence="6" id="KW-0732">Signal</keyword>
<organism evidence="8 9">
    <name type="scientific">Sitophilus oryzae</name>
    <name type="common">Rice weevil</name>
    <name type="synonym">Curculio oryzae</name>
    <dbReference type="NCBI Taxonomy" id="7048"/>
    <lineage>
        <taxon>Eukaryota</taxon>
        <taxon>Metazoa</taxon>
        <taxon>Ecdysozoa</taxon>
        <taxon>Arthropoda</taxon>
        <taxon>Hexapoda</taxon>
        <taxon>Insecta</taxon>
        <taxon>Pterygota</taxon>
        <taxon>Neoptera</taxon>
        <taxon>Endopterygota</taxon>
        <taxon>Coleoptera</taxon>
        <taxon>Polyphaga</taxon>
        <taxon>Cucujiformia</taxon>
        <taxon>Curculionidae</taxon>
        <taxon>Dryophthorinae</taxon>
        <taxon>Sitophilus</taxon>
    </lineage>
</organism>
<evidence type="ECO:0000256" key="2">
    <source>
        <dbReference type="ARBA" id="ARBA00022487"/>
    </source>
</evidence>
<dbReference type="Gene3D" id="3.40.50.1820">
    <property type="entry name" value="alpha/beta hydrolase"/>
    <property type="match status" value="1"/>
</dbReference>
<gene>
    <name evidence="9" type="primary">LOC115890243</name>
</gene>
<dbReference type="PANTHER" id="PTHR43142:SF1">
    <property type="entry name" value="CARBOXYLIC ESTER HYDROLASE"/>
    <property type="match status" value="1"/>
</dbReference>
<dbReference type="InterPro" id="IPR002018">
    <property type="entry name" value="CarbesteraseB"/>
</dbReference>
<evidence type="ECO:0000259" key="7">
    <source>
        <dbReference type="Pfam" id="PF00135"/>
    </source>
</evidence>
<reference evidence="9" key="1">
    <citation type="submission" date="2025-08" db="UniProtKB">
        <authorList>
            <consortium name="RefSeq"/>
        </authorList>
    </citation>
    <scope>IDENTIFICATION</scope>
    <source>
        <tissue evidence="9">Gonads</tissue>
    </source>
</reference>
<sequence length="577" mass="65375">MSGYVKILCLVLFSVFVSGQINPDGPIVKIPQGLIKGRYKKSYKNKTFSSFEGIPYAKPPIGDLRFQEPQPASIWKDTLVANKQYECLQFIPFPLFFGPRGTEDCLYLYVYVPREDINPNELLDVVIHIHGGGFVLGSPKYLAGPQFLMDHDVVYVTFNYRLNILGFLSTEDGIVPGNNGLKDQSLALEWIKENIKFFGGNPASITLTGMSAGAASVHYHYLSPLSKGLFHRGLSQSGSALHCWALHKSPLENAKTVSKNLTCPTSSSEELVECLKKVDGNALMNATRSLYIFEDGVPFITFGPVIEHDSNNPFISEHPYEIIKRGDLYDVPWITSNAKDEGLFPVRFVVFLKKIQELDEKWFDIMPYFLDLYDTLDEDNQKNVLTQIKRHYFKNDTMSEENIYTLVELFTDRLFLADTEKVIKLHASAVKSEVYYYFFSYILQMPSFPSGKLTGACHGDDARLLFQAIGTPYVLKPNDEKMMEMFTDFLVKYAKTGVATFNNKEWLPQNPDSDKLNVLSIEGVNQIEMKKIDRLGASDFWNSLPIKELEKAISSSNIIRNTAILNVIFAILFFIII</sequence>
<evidence type="ECO:0000256" key="5">
    <source>
        <dbReference type="ARBA" id="ARBA00023180"/>
    </source>
</evidence>
<dbReference type="OrthoDB" id="6846267at2759"/>
<dbReference type="PROSITE" id="PS00122">
    <property type="entry name" value="CARBOXYLESTERASE_B_1"/>
    <property type="match status" value="1"/>
</dbReference>